<sequence>VCSCHPATMLDSRDESLTGFVQQSPDADETHFFGVQSKALSKRHAVPLGTDLHSLRSDWWIITVHANSDTPACYVLRLEDVRALATQDRNGGRWWLEPRAYDRDEFREAWHRLVLDPPQSVPAGG</sequence>
<reference evidence="1 2" key="1">
    <citation type="submission" date="2023-09" db="EMBL/GenBank/DDBJ databases">
        <title>Xinfangfangia sedmenti sp. nov., isolated the sedment.</title>
        <authorList>
            <person name="Xu L."/>
        </authorList>
    </citation>
    <scope>NUCLEOTIDE SEQUENCE [LARGE SCALE GENOMIC DNA]</scope>
    <source>
        <strain evidence="1 2">LG-4</strain>
    </source>
</reference>
<feature type="non-terminal residue" evidence="1">
    <location>
        <position position="1"/>
    </location>
</feature>
<organism evidence="1 2">
    <name type="scientific">Ruixingdingia sedimenti</name>
    <dbReference type="NCBI Taxonomy" id="3073604"/>
    <lineage>
        <taxon>Bacteria</taxon>
        <taxon>Pseudomonadati</taxon>
        <taxon>Pseudomonadota</taxon>
        <taxon>Alphaproteobacteria</taxon>
        <taxon>Rhodobacterales</taxon>
        <taxon>Paracoccaceae</taxon>
        <taxon>Ruixingdingia</taxon>
    </lineage>
</organism>
<keyword evidence="2" id="KW-1185">Reference proteome</keyword>
<evidence type="ECO:0000313" key="2">
    <source>
        <dbReference type="Proteomes" id="UP001247754"/>
    </source>
</evidence>
<proteinExistence type="predicted"/>
<evidence type="ECO:0000313" key="1">
    <source>
        <dbReference type="EMBL" id="MDR5655504.1"/>
    </source>
</evidence>
<name>A0ABU1FF19_9RHOB</name>
<dbReference type="EMBL" id="JAVKPH010000093">
    <property type="protein sequence ID" value="MDR5655504.1"/>
    <property type="molecule type" value="Genomic_DNA"/>
</dbReference>
<comment type="caution">
    <text evidence="1">The sequence shown here is derived from an EMBL/GenBank/DDBJ whole genome shotgun (WGS) entry which is preliminary data.</text>
</comment>
<dbReference type="RefSeq" id="WP_310459594.1">
    <property type="nucleotide sequence ID" value="NZ_JAVKPH010000093.1"/>
</dbReference>
<dbReference type="Proteomes" id="UP001247754">
    <property type="component" value="Unassembled WGS sequence"/>
</dbReference>
<protein>
    <submittedName>
        <fullName evidence="1">Uncharacterized protein</fullName>
    </submittedName>
</protein>
<accession>A0ABU1FF19</accession>
<gene>
    <name evidence="1" type="ORF">RGD00_23140</name>
</gene>